<dbReference type="Proteomes" id="UP000190744">
    <property type="component" value="Unassembled WGS sequence"/>
</dbReference>
<comment type="caution">
    <text evidence="3">The sequence shown here is derived from an EMBL/GenBank/DDBJ whole genome shotgun (WGS) entry which is preliminary data.</text>
</comment>
<dbReference type="InterPro" id="IPR000845">
    <property type="entry name" value="Nucleoside_phosphorylase_d"/>
</dbReference>
<evidence type="ECO:0000256" key="1">
    <source>
        <dbReference type="SAM" id="MobiDB-lite"/>
    </source>
</evidence>
<evidence type="ECO:0000313" key="3">
    <source>
        <dbReference type="EMBL" id="OOQ87165.1"/>
    </source>
</evidence>
<feature type="region of interest" description="Disordered" evidence="1">
    <location>
        <begin position="376"/>
        <end position="423"/>
    </location>
</feature>
<dbReference type="Gene3D" id="3.40.50.1580">
    <property type="entry name" value="Nucleoside phosphorylase domain"/>
    <property type="match status" value="2"/>
</dbReference>
<dbReference type="SUPFAM" id="SSF53167">
    <property type="entry name" value="Purine and uridine phosphorylases"/>
    <property type="match status" value="1"/>
</dbReference>
<dbReference type="PANTHER" id="PTHR46082">
    <property type="entry name" value="ATP/GTP-BINDING PROTEIN-RELATED"/>
    <property type="match status" value="1"/>
</dbReference>
<name>A0A1S9RNV7_PENBI</name>
<evidence type="ECO:0000259" key="2">
    <source>
        <dbReference type="Pfam" id="PF01048"/>
    </source>
</evidence>
<dbReference type="GO" id="GO:0003824">
    <property type="term" value="F:catalytic activity"/>
    <property type="evidence" value="ECO:0007669"/>
    <property type="project" value="InterPro"/>
</dbReference>
<proteinExistence type="predicted"/>
<dbReference type="Pfam" id="PF01048">
    <property type="entry name" value="PNP_UDP_1"/>
    <property type="match status" value="1"/>
</dbReference>
<reference evidence="4" key="1">
    <citation type="submission" date="2015-09" db="EMBL/GenBank/DDBJ databases">
        <authorList>
            <person name="Fill T.P."/>
            <person name="Baretta J.F."/>
            <person name="de Almeida L.G."/>
            <person name="Rocha M."/>
            <person name="de Souza D.H."/>
            <person name="Malavazi I."/>
            <person name="Cerdeira L.T."/>
            <person name="Hong H."/>
            <person name="Samborskyy M."/>
            <person name="de Vasconcelos A.T."/>
            <person name="Leadlay P."/>
            <person name="Rodrigues-Filho E."/>
        </authorList>
    </citation>
    <scope>NUCLEOTIDE SEQUENCE [LARGE SCALE GENOMIC DNA]</scope>
    <source>
        <strain evidence="4">LaBioMMi 136</strain>
    </source>
</reference>
<dbReference type="PANTHER" id="PTHR46082:SF11">
    <property type="entry name" value="AAA+ ATPASE DOMAIN-CONTAINING PROTEIN-RELATED"/>
    <property type="match status" value="1"/>
</dbReference>
<feature type="region of interest" description="Disordered" evidence="1">
    <location>
        <begin position="316"/>
        <end position="356"/>
    </location>
</feature>
<feature type="compositionally biased region" description="Basic and acidic residues" evidence="1">
    <location>
        <begin position="404"/>
        <end position="414"/>
    </location>
</feature>
<dbReference type="EMBL" id="LJBN01000128">
    <property type="protein sequence ID" value="OOQ87165.1"/>
    <property type="molecule type" value="Genomic_DNA"/>
</dbReference>
<dbReference type="InterPro" id="IPR035994">
    <property type="entry name" value="Nucleoside_phosphorylase_sf"/>
</dbReference>
<evidence type="ECO:0000313" key="4">
    <source>
        <dbReference type="Proteomes" id="UP000190744"/>
    </source>
</evidence>
<feature type="domain" description="Nucleoside phosphorylase" evidence="2">
    <location>
        <begin position="206"/>
        <end position="273"/>
    </location>
</feature>
<protein>
    <submittedName>
        <fullName evidence="3">Pfs domain protein</fullName>
    </submittedName>
</protein>
<accession>A0A1S9RNV7</accession>
<gene>
    <name evidence="3" type="ORF">PEBR_18503</name>
</gene>
<dbReference type="AlphaFoldDB" id="A0A1S9RNV7"/>
<dbReference type="GO" id="GO:0009116">
    <property type="term" value="P:nucleoside metabolic process"/>
    <property type="evidence" value="ECO:0007669"/>
    <property type="project" value="InterPro"/>
</dbReference>
<organism evidence="3 4">
    <name type="scientific">Penicillium brasilianum</name>
    <dbReference type="NCBI Taxonomy" id="104259"/>
    <lineage>
        <taxon>Eukaryota</taxon>
        <taxon>Fungi</taxon>
        <taxon>Dikarya</taxon>
        <taxon>Ascomycota</taxon>
        <taxon>Pezizomycotina</taxon>
        <taxon>Eurotiomycetes</taxon>
        <taxon>Eurotiomycetidae</taxon>
        <taxon>Eurotiales</taxon>
        <taxon>Aspergillaceae</taxon>
        <taxon>Penicillium</taxon>
    </lineage>
</organism>
<sequence>MATRAPLTHGDYTVGWICALPVETAAANLMLDKIHPPLPRLPTDQNTYILGSIGEHKIVIASLPGGAYGNTSATSVAIQLLSSFRAIRIGLIQPTNTSGGVIQYDLGKALSGGQFKRTGSLNRPPEALLTALTTLKAFHITKDSRVAEFVSDIQVRIPPHKAITFARPTQEDCLFQAEYNHVASNTYTCLNCDRSKLSPRTHRDHKEPVVHYGLIGSGNQVVKDGRLRDKLARDLGVYCLDMEAAGLLNNFPCLVIRGICDYADSHKNKEWQGYAAAVAAAYAKELLLVVPTDQIATNPTARDTLANSARRFDIPQDLTASPVIPSSQGQQRKKNVKRRVGDEKGYNPGRSNADTTAQKASNQLYLSQPPLTASVEPRSNMELNHPIETSESFEGAGLVSDFQSRNKDSPRQKESGFLNDQPS</sequence>
<dbReference type="InterPro" id="IPR053137">
    <property type="entry name" value="NLR-like"/>
</dbReference>